<dbReference type="PROSITE" id="PS00639">
    <property type="entry name" value="THIOL_PROTEASE_HIS"/>
    <property type="match status" value="1"/>
</dbReference>
<evidence type="ECO:0000259" key="9">
    <source>
        <dbReference type="PROSITE" id="PS51684"/>
    </source>
</evidence>
<evidence type="ECO:0000256" key="7">
    <source>
        <dbReference type="SAM" id="MobiDB-lite"/>
    </source>
</evidence>
<keyword evidence="11" id="KW-1185">Reference proteome</keyword>
<dbReference type="CDD" id="cd02619">
    <property type="entry name" value="Peptidase_C1"/>
    <property type="match status" value="1"/>
</dbReference>
<keyword evidence="5" id="KW-0819">tRNA processing</keyword>
<dbReference type="SUPFAM" id="SSF50985">
    <property type="entry name" value="RCC1/BLIP-II"/>
    <property type="match status" value="1"/>
</dbReference>
<dbReference type="SMART" id="SM00645">
    <property type="entry name" value="Pept_C1"/>
    <property type="match status" value="1"/>
</dbReference>
<dbReference type="Proteomes" id="UP000604046">
    <property type="component" value="Unassembled WGS sequence"/>
</dbReference>
<dbReference type="OrthoDB" id="408788at2759"/>
<keyword evidence="4" id="KW-0949">S-adenosyl-L-methionine</keyword>
<feature type="domain" description="SAM-dependent methyltransferase TRM5/TYW2-type" evidence="9">
    <location>
        <begin position="1294"/>
        <end position="1457"/>
    </location>
</feature>
<dbReference type="InterPro" id="IPR029071">
    <property type="entry name" value="Ubiquitin-like_domsf"/>
</dbReference>
<comment type="caution">
    <text evidence="10">The sequence shown here is derived from an EMBL/GenBank/DDBJ whole genome shotgun (WGS) entry which is preliminary data.</text>
</comment>
<dbReference type="CDD" id="cd02440">
    <property type="entry name" value="AdoMet_MTases"/>
    <property type="match status" value="1"/>
</dbReference>
<dbReference type="InterPro" id="IPR030382">
    <property type="entry name" value="MeTrfase_TRM5/TYW2"/>
</dbReference>
<dbReference type="Pfam" id="PF00112">
    <property type="entry name" value="Peptidase_C1"/>
    <property type="match status" value="1"/>
</dbReference>
<dbReference type="PANTHER" id="PTHR23245:SF31">
    <property type="entry name" value="TRNA WYBUTOSINE-SYNTHESIZING PROTEIN 3 HOMOLOG"/>
    <property type="match status" value="1"/>
</dbReference>
<dbReference type="InterPro" id="IPR036602">
    <property type="entry name" value="tRNA_yW-synthesising-like_sf"/>
</dbReference>
<dbReference type="InterPro" id="IPR009091">
    <property type="entry name" value="RCC1/BLIP-II"/>
</dbReference>
<dbReference type="InterPro" id="IPR056743">
    <property type="entry name" value="TRM5-TYW2-like_MTfase"/>
</dbReference>
<dbReference type="InterPro" id="IPR003827">
    <property type="entry name" value="tRNA_yW-synthesising"/>
</dbReference>
<evidence type="ECO:0000259" key="8">
    <source>
        <dbReference type="PROSITE" id="PS50053"/>
    </source>
</evidence>
<dbReference type="GO" id="GO:0031591">
    <property type="term" value="P:wybutosine biosynthetic process"/>
    <property type="evidence" value="ECO:0007669"/>
    <property type="project" value="TreeGrafter"/>
</dbReference>
<dbReference type="GO" id="GO:0006508">
    <property type="term" value="P:proteolysis"/>
    <property type="evidence" value="ECO:0007669"/>
    <property type="project" value="InterPro"/>
</dbReference>
<dbReference type="GO" id="GO:0008175">
    <property type="term" value="F:tRNA methyltransferase activity"/>
    <property type="evidence" value="ECO:0007669"/>
    <property type="project" value="TreeGrafter"/>
</dbReference>
<dbReference type="SUPFAM" id="SSF54236">
    <property type="entry name" value="Ubiquitin-like"/>
    <property type="match status" value="1"/>
</dbReference>
<dbReference type="Gene3D" id="3.30.1960.10">
    <property type="entry name" value="tRNA wybutosine-synthesizing-like"/>
    <property type="match status" value="1"/>
</dbReference>
<evidence type="ECO:0000256" key="2">
    <source>
        <dbReference type="ARBA" id="ARBA00022603"/>
    </source>
</evidence>
<dbReference type="GO" id="GO:0030488">
    <property type="term" value="P:tRNA methylation"/>
    <property type="evidence" value="ECO:0007669"/>
    <property type="project" value="TreeGrafter"/>
</dbReference>
<evidence type="ECO:0000256" key="4">
    <source>
        <dbReference type="ARBA" id="ARBA00022691"/>
    </source>
</evidence>
<accession>A0A812QXS6</accession>
<dbReference type="Gene3D" id="2.130.10.30">
    <property type="entry name" value="Regulator of chromosome condensation 1/beta-lactamase-inhibitor protein II"/>
    <property type="match status" value="2"/>
</dbReference>
<sequence length="1457" mass="157740">MTRVEDQRETNSCAANAVAGAYEYLLKKRGDEKVDVSRLFIYYVGRKFFEWLDPRTRKAIEEMRKPARVPVDGGMSIEGCIRAMEVKGVCLESSWPYDIRYVNHKPNEDCFKEALKYKIVDKERIKKDTNLMRKKLSEGHPIVCGLRLSERIFKPASSGFIPTPEDGEKMAAVHGRHAMLIVGYNDRKKVFIVRNSWGESWGDKGYCYMNYDYVANPKFNESPLYIIKALGAEDVDLTPDPDDGEDPSLEDDNAGVKVELEEIEDEAPAEEVEEEEDGFDFSAEFKGDKLVREFFLAHGGKLKHGEFTHCLKIHSQSEAGSVLEILWFHSAKGSVAPPFLYCSKHVLAGAFRVCDRFADALGQGGMEFVHVEVVRINGQSAQIRVSEDSTVEELRREAQVALRMGRGVLLNASGDLLQATATLGQANVKTGDVLTLHSHGISVAAAESAFVAILSDTQLQASVVSFAAILGDGSVVTWGDPASSDITAVSSRLKGVQQIQATDSGAFAAILDDGSVVTWGTPESGGDSRSVQHCLREVRQVQSSHGAFAAILDGGSVVTWGKPEYGGDSSSVKDRLKNVTCVQSSHGAFAAILDDGSVVTWGDDSYGGDSSHVQHQLRDVQEIQASFGAFAAILRGGAVVTWGVASYGGDSSSVQPRLRGVEQVQSSTNAFAAILSDGSVVTWGSPGYGDSSAVQERLVNVRQIQATDWAFAAILWDGSVVTWGQAGYGGDSSRVQERLRNVLQIQASCGAFAAICGDGSVVTWGHRNHGGDSTSVQSHLDVQHVLQPGLLSDCELGDDSAVGLEIAADLREAEKAISEILASLDRSPKGSIDAPIVEFMEWLNQQADLVTTSSCSGRIAIFHGSADPSNSKGGEWLLASHETLPSSAETWRELCAALERRQATNAGMLTSLLLEPFVLHAECADAALAQHILGVARDAGFRESGVSLGRKRVMVQIRTVAMRLEVPLAMDGQILVNATYFEALLQIANSRLSENAARVARLWSNLKQALAVRPSASSSSGEPWILVCPQACARSIKLALEARGWLDESRKMQSYSSSESAEVSPSIAIPLMEEAVDALQAISQDAAEAEEEEEARPSSAPAMASETETVEIATGTALECGVPPKKKRPPTVAANLHELWRQRRGDLHILQSAELPKKSKPTGGTHAALTERDKISEAIQGLMREVAADQSRQACFEQIRHLLRDVEHLPVLQWRGDVALLPRGSFAGTDWGTLEREAREVQGGLWECIRTAVHARLLCRQEEILVDDPVRGGNVQILAGSGSGWVVVPGPKSVRYAFDVTKCMFSEGNAAEKNRVASWKVEGETILDMYAGIGFWTLPLLAAGAAYVIACEWNPDALAGLREGLRLLGEPLSARCKVLPGDNRRPEVLEETSNRCHRVILGLIPYSRDGFPVAVAALRPAGGTLHVHWNAAVDAESAEAELVAKEVQEQLCKILSS</sequence>
<dbReference type="GO" id="GO:0008234">
    <property type="term" value="F:cysteine-type peptidase activity"/>
    <property type="evidence" value="ECO:0007669"/>
    <property type="project" value="InterPro"/>
</dbReference>
<comment type="catalytic activity">
    <reaction evidence="6">
        <text>4-demethyl-7-[(3S)-3-amino-3-carboxypropyl]wyosine(37) in tRNA(Phe) + S-adenosyl-L-methionine = 7-[(3S)-3-amino-3-carboxypropyl]wyosine(37) in tRNA(Phe) + S-adenosyl-L-homocysteine + H(+)</text>
        <dbReference type="Rhea" id="RHEA:36635"/>
        <dbReference type="Rhea" id="RHEA-COMP:10378"/>
        <dbReference type="Rhea" id="RHEA-COMP:10379"/>
        <dbReference type="ChEBI" id="CHEBI:15378"/>
        <dbReference type="ChEBI" id="CHEBI:57856"/>
        <dbReference type="ChEBI" id="CHEBI:59789"/>
        <dbReference type="ChEBI" id="CHEBI:73543"/>
        <dbReference type="ChEBI" id="CHEBI:73550"/>
        <dbReference type="EC" id="2.1.1.282"/>
    </reaction>
</comment>
<keyword evidence="3" id="KW-0808">Transferase</keyword>
<dbReference type="Pfam" id="PF02676">
    <property type="entry name" value="TYW3"/>
    <property type="match status" value="1"/>
</dbReference>
<dbReference type="SUPFAM" id="SSF111278">
    <property type="entry name" value="SSo0622-like"/>
    <property type="match status" value="1"/>
</dbReference>
<dbReference type="PANTHER" id="PTHR23245">
    <property type="entry name" value="TRNA METHYLTRANSFERASE"/>
    <property type="match status" value="1"/>
</dbReference>
<reference evidence="10" key="1">
    <citation type="submission" date="2021-02" db="EMBL/GenBank/DDBJ databases">
        <authorList>
            <person name="Dougan E. K."/>
            <person name="Rhodes N."/>
            <person name="Thang M."/>
            <person name="Chan C."/>
        </authorList>
    </citation>
    <scope>NUCLEOTIDE SEQUENCE</scope>
</reference>
<dbReference type="PROSITE" id="PS51684">
    <property type="entry name" value="SAM_MT_TRM5_TYW2"/>
    <property type="match status" value="1"/>
</dbReference>
<dbReference type="EMBL" id="CAJNDS010002282">
    <property type="protein sequence ID" value="CAE7409705.1"/>
    <property type="molecule type" value="Genomic_DNA"/>
</dbReference>
<evidence type="ECO:0000313" key="11">
    <source>
        <dbReference type="Proteomes" id="UP000604046"/>
    </source>
</evidence>
<dbReference type="InterPro" id="IPR000626">
    <property type="entry name" value="Ubiquitin-like_dom"/>
</dbReference>
<dbReference type="SUPFAM" id="SSF54001">
    <property type="entry name" value="Cysteine proteinases"/>
    <property type="match status" value="1"/>
</dbReference>
<evidence type="ECO:0000256" key="6">
    <source>
        <dbReference type="ARBA" id="ARBA00049202"/>
    </source>
</evidence>
<organism evidence="10 11">
    <name type="scientific">Symbiodinium natans</name>
    <dbReference type="NCBI Taxonomy" id="878477"/>
    <lineage>
        <taxon>Eukaryota</taxon>
        <taxon>Sar</taxon>
        <taxon>Alveolata</taxon>
        <taxon>Dinophyceae</taxon>
        <taxon>Suessiales</taxon>
        <taxon>Symbiodiniaceae</taxon>
        <taxon>Symbiodinium</taxon>
    </lineage>
</organism>
<evidence type="ECO:0000256" key="3">
    <source>
        <dbReference type="ARBA" id="ARBA00022679"/>
    </source>
</evidence>
<evidence type="ECO:0000256" key="1">
    <source>
        <dbReference type="ARBA" id="ARBA00012750"/>
    </source>
</evidence>
<dbReference type="InterPro" id="IPR029063">
    <property type="entry name" value="SAM-dependent_MTases_sf"/>
</dbReference>
<keyword evidence="2" id="KW-0489">Methyltransferase</keyword>
<protein>
    <recommendedName>
        <fullName evidence="1">tRNA(Phe) 7-[(3-amino-3-carboxypropyl)-4-demethylwyosine(37)-N(4)]-methyltransferase</fullName>
        <ecNumber evidence="1">2.1.1.282</ecNumber>
    </recommendedName>
</protein>
<dbReference type="InterPro" id="IPR038765">
    <property type="entry name" value="Papain-like_cys_pep_sf"/>
</dbReference>
<feature type="region of interest" description="Disordered" evidence="7">
    <location>
        <begin position="1085"/>
        <end position="1107"/>
    </location>
</feature>
<proteinExistence type="predicted"/>
<dbReference type="InterPro" id="IPR000668">
    <property type="entry name" value="Peptidase_C1A_C"/>
</dbReference>
<evidence type="ECO:0000313" key="10">
    <source>
        <dbReference type="EMBL" id="CAE7409705.1"/>
    </source>
</evidence>
<dbReference type="PROSITE" id="PS50053">
    <property type="entry name" value="UBIQUITIN_2"/>
    <property type="match status" value="1"/>
</dbReference>
<gene>
    <name evidence="10" type="primary">Trmt12</name>
    <name evidence="10" type="ORF">SNAT2548_LOCUS22282</name>
</gene>
<dbReference type="Gene3D" id="3.90.70.10">
    <property type="entry name" value="Cysteine proteinases"/>
    <property type="match status" value="1"/>
</dbReference>
<dbReference type="GO" id="GO:0005737">
    <property type="term" value="C:cytoplasm"/>
    <property type="evidence" value="ECO:0007669"/>
    <property type="project" value="TreeGrafter"/>
</dbReference>
<evidence type="ECO:0000256" key="5">
    <source>
        <dbReference type="ARBA" id="ARBA00022694"/>
    </source>
</evidence>
<feature type="compositionally biased region" description="Low complexity" evidence="7">
    <location>
        <begin position="1097"/>
        <end position="1106"/>
    </location>
</feature>
<dbReference type="Pfam" id="PF02475">
    <property type="entry name" value="TRM5-TYW2_MTfase"/>
    <property type="match status" value="1"/>
</dbReference>
<dbReference type="EC" id="2.1.1.282" evidence="1"/>
<dbReference type="InterPro" id="IPR025660">
    <property type="entry name" value="Pept_his_AS"/>
</dbReference>
<feature type="domain" description="Ubiquitin-like" evidence="8">
    <location>
        <begin position="369"/>
        <end position="436"/>
    </location>
</feature>
<name>A0A812QXS6_9DINO</name>
<dbReference type="Gene3D" id="3.40.50.150">
    <property type="entry name" value="Vaccinia Virus protein VP39"/>
    <property type="match status" value="1"/>
</dbReference>
<dbReference type="SUPFAM" id="SSF53335">
    <property type="entry name" value="S-adenosyl-L-methionine-dependent methyltransferases"/>
    <property type="match status" value="1"/>
</dbReference>